<dbReference type="PANTHER" id="PTHR43708:SF8">
    <property type="entry name" value="OXIDOREDUCTASE"/>
    <property type="match status" value="1"/>
</dbReference>
<gene>
    <name evidence="3" type="ORF">ESB00_10855</name>
</gene>
<evidence type="ECO:0000259" key="2">
    <source>
        <dbReference type="Pfam" id="PF22725"/>
    </source>
</evidence>
<dbReference type="InterPro" id="IPR036291">
    <property type="entry name" value="NAD(P)-bd_dom_sf"/>
</dbReference>
<keyword evidence="4" id="KW-1185">Reference proteome</keyword>
<dbReference type="InterPro" id="IPR051317">
    <property type="entry name" value="Gfo/Idh/MocA_oxidoreduct"/>
</dbReference>
<organism evidence="3 4">
    <name type="scientific">Oleiharenicola lentus</name>
    <dbReference type="NCBI Taxonomy" id="2508720"/>
    <lineage>
        <taxon>Bacteria</taxon>
        <taxon>Pseudomonadati</taxon>
        <taxon>Verrucomicrobiota</taxon>
        <taxon>Opitutia</taxon>
        <taxon>Opitutales</taxon>
        <taxon>Opitutaceae</taxon>
        <taxon>Oleiharenicola</taxon>
    </lineage>
</organism>
<dbReference type="RefSeq" id="WP_129047710.1">
    <property type="nucleotide sequence ID" value="NZ_SDHX01000001.1"/>
</dbReference>
<comment type="caution">
    <text evidence="3">The sequence shown here is derived from an EMBL/GenBank/DDBJ whole genome shotgun (WGS) entry which is preliminary data.</text>
</comment>
<dbReference type="AlphaFoldDB" id="A0A4Q1CBQ9"/>
<dbReference type="Proteomes" id="UP000290218">
    <property type="component" value="Unassembled WGS sequence"/>
</dbReference>
<evidence type="ECO:0000259" key="1">
    <source>
        <dbReference type="Pfam" id="PF01408"/>
    </source>
</evidence>
<dbReference type="Gene3D" id="3.40.50.720">
    <property type="entry name" value="NAD(P)-binding Rossmann-like Domain"/>
    <property type="match status" value="1"/>
</dbReference>
<dbReference type="GO" id="GO:0000166">
    <property type="term" value="F:nucleotide binding"/>
    <property type="evidence" value="ECO:0007669"/>
    <property type="project" value="InterPro"/>
</dbReference>
<feature type="domain" description="GFO/IDH/MocA-like oxidoreductase" evidence="2">
    <location>
        <begin position="137"/>
        <end position="248"/>
    </location>
</feature>
<dbReference type="Gene3D" id="3.30.360.10">
    <property type="entry name" value="Dihydrodipicolinate Reductase, domain 2"/>
    <property type="match status" value="1"/>
</dbReference>
<feature type="domain" description="Gfo/Idh/MocA-like oxidoreductase N-terminal" evidence="1">
    <location>
        <begin position="13"/>
        <end position="127"/>
    </location>
</feature>
<reference evidence="3 4" key="1">
    <citation type="submission" date="2019-01" db="EMBL/GenBank/DDBJ databases">
        <title>Lacunisphaera sp. strain TWA-58.</title>
        <authorList>
            <person name="Chen W.-M."/>
        </authorList>
    </citation>
    <scope>NUCLEOTIDE SEQUENCE [LARGE SCALE GENOMIC DNA]</scope>
    <source>
        <strain evidence="3 4">TWA-58</strain>
    </source>
</reference>
<evidence type="ECO:0000313" key="3">
    <source>
        <dbReference type="EMBL" id="RXK56342.1"/>
    </source>
</evidence>
<dbReference type="PANTHER" id="PTHR43708">
    <property type="entry name" value="CONSERVED EXPRESSED OXIDOREDUCTASE (EUROFUNG)"/>
    <property type="match status" value="1"/>
</dbReference>
<dbReference type="Pfam" id="PF01408">
    <property type="entry name" value="GFO_IDH_MocA"/>
    <property type="match status" value="1"/>
</dbReference>
<dbReference type="SUPFAM" id="SSF55347">
    <property type="entry name" value="Glyceraldehyde-3-phosphate dehydrogenase-like, C-terminal domain"/>
    <property type="match status" value="1"/>
</dbReference>
<proteinExistence type="predicted"/>
<sequence>MCSASASPRLKGVCIGAGYFSHFQYEAWSRLPEVEIVAFSNRDAAKAAEITAKFGLTKCYTDYREMFDREKPDFVDIITPPPSHQAICAEAAKRGIHIICQKPLGPSLAVAREIVADAARAGVKFMVHENFRFQPWHREIRRQIAAGAIGDKLHSLYFRSRMGDGWGENAYIPRQPYFRDYPRLLVYETGVHYIDTFRYLAGDISRVTAFLRRLNPIIKGEDCGLLIFEFANGAVGQWDANRFNEPACPVTEARYTFGEFLVEGNGGSLRLYLDGRITLKPLGGEERPVDYKHERRGFAGDCCYLAQRHFTDCLLTGAPCETSGEEYLKTMAIQEAMYASAAQRGPVDIRS</sequence>
<dbReference type="SUPFAM" id="SSF51735">
    <property type="entry name" value="NAD(P)-binding Rossmann-fold domains"/>
    <property type="match status" value="1"/>
</dbReference>
<dbReference type="InterPro" id="IPR055170">
    <property type="entry name" value="GFO_IDH_MocA-like_dom"/>
</dbReference>
<name>A0A4Q1CBQ9_9BACT</name>
<evidence type="ECO:0000313" key="4">
    <source>
        <dbReference type="Proteomes" id="UP000290218"/>
    </source>
</evidence>
<accession>A0A4Q1CBQ9</accession>
<dbReference type="InterPro" id="IPR000683">
    <property type="entry name" value="Gfo/Idh/MocA-like_OxRdtase_N"/>
</dbReference>
<dbReference type="OrthoDB" id="9792935at2"/>
<dbReference type="EMBL" id="SDHX01000001">
    <property type="protein sequence ID" value="RXK56342.1"/>
    <property type="molecule type" value="Genomic_DNA"/>
</dbReference>
<dbReference type="Pfam" id="PF22725">
    <property type="entry name" value="GFO_IDH_MocA_C3"/>
    <property type="match status" value="1"/>
</dbReference>
<protein>
    <submittedName>
        <fullName evidence="3">Gfo/Idh/MocA family oxidoreductase</fullName>
    </submittedName>
</protein>